<protein>
    <submittedName>
        <fullName evidence="2">Uncharacterized protein</fullName>
    </submittedName>
</protein>
<evidence type="ECO:0000313" key="2">
    <source>
        <dbReference type="EMBL" id="KAL1505214.1"/>
    </source>
</evidence>
<feature type="signal peptide" evidence="1">
    <location>
        <begin position="1"/>
        <end position="21"/>
    </location>
</feature>
<dbReference type="AlphaFoldDB" id="A0ABD1EZW4"/>
<evidence type="ECO:0000313" key="3">
    <source>
        <dbReference type="Proteomes" id="UP001566132"/>
    </source>
</evidence>
<evidence type="ECO:0000256" key="1">
    <source>
        <dbReference type="SAM" id="SignalP"/>
    </source>
</evidence>
<dbReference type="EMBL" id="JBDJPC010000004">
    <property type="protein sequence ID" value="KAL1505214.1"/>
    <property type="molecule type" value="Genomic_DNA"/>
</dbReference>
<proteinExistence type="predicted"/>
<accession>A0ABD1EZW4</accession>
<dbReference type="Proteomes" id="UP001566132">
    <property type="component" value="Unassembled WGS sequence"/>
</dbReference>
<reference evidence="2 3" key="1">
    <citation type="submission" date="2024-05" db="EMBL/GenBank/DDBJ databases">
        <title>Genetic variation in Jamaican populations of the coffee berry borer (Hypothenemus hampei).</title>
        <authorList>
            <person name="Errbii M."/>
            <person name="Myrie A."/>
        </authorList>
    </citation>
    <scope>NUCLEOTIDE SEQUENCE [LARGE SCALE GENOMIC DNA]</scope>
    <source>
        <strain evidence="2">JA-Hopewell-2020-01-JO</strain>
        <tissue evidence="2">Whole body</tissue>
    </source>
</reference>
<organism evidence="2 3">
    <name type="scientific">Hypothenemus hampei</name>
    <name type="common">Coffee berry borer</name>
    <dbReference type="NCBI Taxonomy" id="57062"/>
    <lineage>
        <taxon>Eukaryota</taxon>
        <taxon>Metazoa</taxon>
        <taxon>Ecdysozoa</taxon>
        <taxon>Arthropoda</taxon>
        <taxon>Hexapoda</taxon>
        <taxon>Insecta</taxon>
        <taxon>Pterygota</taxon>
        <taxon>Neoptera</taxon>
        <taxon>Endopterygota</taxon>
        <taxon>Coleoptera</taxon>
        <taxon>Polyphaga</taxon>
        <taxon>Cucujiformia</taxon>
        <taxon>Curculionidae</taxon>
        <taxon>Scolytinae</taxon>
        <taxon>Hypothenemus</taxon>
    </lineage>
</organism>
<name>A0ABD1EZW4_HYPHA</name>
<comment type="caution">
    <text evidence="2">The sequence shown here is derived from an EMBL/GenBank/DDBJ whole genome shotgun (WGS) entry which is preliminary data.</text>
</comment>
<feature type="chain" id="PRO_5044882559" evidence="1">
    <location>
        <begin position="22"/>
        <end position="100"/>
    </location>
</feature>
<sequence length="100" mass="11348">MQFHIFTFTSILLVVFIYCIALPLQDSSETRESDDFVSTIFPDSSTSEVPFINEDSEISSRMQPMKHFRSKNLTRSLGNSENCIPTPWGCIDVTDPALRP</sequence>
<gene>
    <name evidence="2" type="ORF">ABEB36_004828</name>
</gene>
<keyword evidence="1" id="KW-0732">Signal</keyword>
<keyword evidence="3" id="KW-1185">Reference proteome</keyword>